<keyword evidence="4" id="KW-1185">Reference proteome</keyword>
<organism evidence="3 4">
    <name type="scientific">Amphiprion ocellaris</name>
    <name type="common">Clown anemonefish</name>
    <dbReference type="NCBI Taxonomy" id="80972"/>
    <lineage>
        <taxon>Eukaryota</taxon>
        <taxon>Metazoa</taxon>
        <taxon>Chordata</taxon>
        <taxon>Craniata</taxon>
        <taxon>Vertebrata</taxon>
        <taxon>Euteleostomi</taxon>
        <taxon>Actinopterygii</taxon>
        <taxon>Neopterygii</taxon>
        <taxon>Teleostei</taxon>
        <taxon>Neoteleostei</taxon>
        <taxon>Acanthomorphata</taxon>
        <taxon>Ovalentaria</taxon>
        <taxon>Pomacentridae</taxon>
        <taxon>Amphiprion</taxon>
    </lineage>
</organism>
<dbReference type="GO" id="GO:0030183">
    <property type="term" value="P:B cell differentiation"/>
    <property type="evidence" value="ECO:0007669"/>
    <property type="project" value="TreeGrafter"/>
</dbReference>
<feature type="domain" description="Ig-like" evidence="2">
    <location>
        <begin position="14"/>
        <end position="93"/>
    </location>
</feature>
<dbReference type="SMART" id="SM00408">
    <property type="entry name" value="IGc2"/>
    <property type="match status" value="1"/>
</dbReference>
<dbReference type="GeneTree" id="ENSGT00940000177020"/>
<dbReference type="InterPro" id="IPR036179">
    <property type="entry name" value="Ig-like_dom_sf"/>
</dbReference>
<sequence length="199" mass="21697">MALSLALTATQEGLRVRQHPPSLSVMRGETATLSCHFKVESLKYGVQWFKMKSGKQLIAKSSRHIALEKNQTSSLVITDVAPEDSGWYYCEVNVLHKDPEWGNGTELVVLGEKQIAGPCITMKANGQAQSIKIQVVKFPQSSSFCLSSFMTDLEIITPAPCAVPCIDLAQGIETRQKTRQGGIAKLLCGNPSCGRKPSF</sequence>
<keyword evidence="1" id="KW-0393">Immunoglobulin domain</keyword>
<dbReference type="PANTHER" id="PTHR14334">
    <property type="entry name" value="B-CELL ANTIGEN RECEPTOR COMPLEX-ASSOCIATED PROTEIN"/>
    <property type="match status" value="1"/>
</dbReference>
<dbReference type="GO" id="GO:0019815">
    <property type="term" value="C:B cell receptor complex"/>
    <property type="evidence" value="ECO:0007669"/>
    <property type="project" value="TreeGrafter"/>
</dbReference>
<reference evidence="3" key="2">
    <citation type="submission" date="2025-08" db="UniProtKB">
        <authorList>
            <consortium name="Ensembl"/>
        </authorList>
    </citation>
    <scope>IDENTIFICATION</scope>
</reference>
<accession>A0A3Q1AWK6</accession>
<evidence type="ECO:0000313" key="4">
    <source>
        <dbReference type="Proteomes" id="UP001501940"/>
    </source>
</evidence>
<evidence type="ECO:0000259" key="2">
    <source>
        <dbReference type="PROSITE" id="PS50835"/>
    </source>
</evidence>
<dbReference type="InterPro" id="IPR013106">
    <property type="entry name" value="Ig_V-set"/>
</dbReference>
<reference evidence="3" key="3">
    <citation type="submission" date="2025-09" db="UniProtKB">
        <authorList>
            <consortium name="Ensembl"/>
        </authorList>
    </citation>
    <scope>IDENTIFICATION</scope>
</reference>
<dbReference type="Pfam" id="PF07686">
    <property type="entry name" value="V-set"/>
    <property type="match status" value="1"/>
</dbReference>
<dbReference type="AlphaFoldDB" id="A0A3Q1AWK6"/>
<dbReference type="SMART" id="SM00409">
    <property type="entry name" value="IG"/>
    <property type="match status" value="1"/>
</dbReference>
<dbReference type="SMART" id="SM00406">
    <property type="entry name" value="IGv"/>
    <property type="match status" value="1"/>
</dbReference>
<dbReference type="SUPFAM" id="SSF48726">
    <property type="entry name" value="Immunoglobulin"/>
    <property type="match status" value="1"/>
</dbReference>
<dbReference type="GO" id="GO:0009897">
    <property type="term" value="C:external side of plasma membrane"/>
    <property type="evidence" value="ECO:0007669"/>
    <property type="project" value="TreeGrafter"/>
</dbReference>
<evidence type="ECO:0000256" key="1">
    <source>
        <dbReference type="ARBA" id="ARBA00023319"/>
    </source>
</evidence>
<evidence type="ECO:0000313" key="3">
    <source>
        <dbReference type="Ensembl" id="ENSAOCP00000005870.2"/>
    </source>
</evidence>
<dbReference type="OMA" id="IMSHLYL"/>
<dbReference type="Proteomes" id="UP001501940">
    <property type="component" value="Chromosome 9"/>
</dbReference>
<dbReference type="CDD" id="cd00099">
    <property type="entry name" value="IgV"/>
    <property type="match status" value="1"/>
</dbReference>
<dbReference type="Ensembl" id="ENSAOCT00000005598.2">
    <property type="protein sequence ID" value="ENSAOCP00000005870.2"/>
    <property type="gene ID" value="ENSAOCG00000009413.2"/>
</dbReference>
<dbReference type="GO" id="GO:0050853">
    <property type="term" value="P:B cell receptor signaling pathway"/>
    <property type="evidence" value="ECO:0007669"/>
    <property type="project" value="TreeGrafter"/>
</dbReference>
<dbReference type="InterPro" id="IPR003599">
    <property type="entry name" value="Ig_sub"/>
</dbReference>
<name>A0A3Q1AWK6_AMPOC</name>
<proteinExistence type="predicted"/>
<dbReference type="Gene3D" id="2.60.40.10">
    <property type="entry name" value="Immunoglobulins"/>
    <property type="match status" value="1"/>
</dbReference>
<dbReference type="InterPro" id="IPR013783">
    <property type="entry name" value="Ig-like_fold"/>
</dbReference>
<protein>
    <recommendedName>
        <fullName evidence="2">Ig-like domain-containing protein</fullName>
    </recommendedName>
</protein>
<dbReference type="PROSITE" id="PS50835">
    <property type="entry name" value="IG_LIKE"/>
    <property type="match status" value="1"/>
</dbReference>
<dbReference type="InterPro" id="IPR003598">
    <property type="entry name" value="Ig_sub2"/>
</dbReference>
<reference evidence="3 4" key="1">
    <citation type="submission" date="2022-01" db="EMBL/GenBank/DDBJ databases">
        <title>A chromosome-scale genome assembly of the false clownfish, Amphiprion ocellaris.</title>
        <authorList>
            <person name="Ryu T."/>
        </authorList>
    </citation>
    <scope>NUCLEOTIDE SEQUENCE [LARGE SCALE GENOMIC DNA]</scope>
</reference>
<dbReference type="InterPro" id="IPR007110">
    <property type="entry name" value="Ig-like_dom"/>
</dbReference>